<dbReference type="InterPro" id="IPR036250">
    <property type="entry name" value="AcylCo_DH-like_C"/>
</dbReference>
<dbReference type="PANTHER" id="PTHR43292">
    <property type="entry name" value="ACYL-COA DEHYDROGENASE"/>
    <property type="match status" value="1"/>
</dbReference>
<feature type="domain" description="Acyl-CoA dehydrogenase/oxidase N-terminal" evidence="9">
    <location>
        <begin position="6"/>
        <end position="123"/>
    </location>
</feature>
<comment type="cofactor">
    <cofactor evidence="1 6">
        <name>FAD</name>
        <dbReference type="ChEBI" id="CHEBI:57692"/>
    </cofactor>
</comment>
<dbReference type="InterPro" id="IPR052161">
    <property type="entry name" value="Mycobact_Acyl-CoA_DH"/>
</dbReference>
<evidence type="ECO:0000259" key="7">
    <source>
        <dbReference type="Pfam" id="PF00441"/>
    </source>
</evidence>
<dbReference type="SUPFAM" id="SSF56645">
    <property type="entry name" value="Acyl-CoA dehydrogenase NM domain-like"/>
    <property type="match status" value="1"/>
</dbReference>
<evidence type="ECO:0000313" key="11">
    <source>
        <dbReference type="Proteomes" id="UP001595604"/>
    </source>
</evidence>
<dbReference type="EMBL" id="JBHRTQ010000001">
    <property type="protein sequence ID" value="MFC3172787.1"/>
    <property type="molecule type" value="Genomic_DNA"/>
</dbReference>
<keyword evidence="5 6" id="KW-0560">Oxidoreductase</keyword>
<evidence type="ECO:0000259" key="9">
    <source>
        <dbReference type="Pfam" id="PF02771"/>
    </source>
</evidence>
<reference evidence="11" key="1">
    <citation type="journal article" date="2019" name="Int. J. Syst. Evol. Microbiol.">
        <title>The Global Catalogue of Microorganisms (GCM) 10K type strain sequencing project: providing services to taxonomists for standard genome sequencing and annotation.</title>
        <authorList>
            <consortium name="The Broad Institute Genomics Platform"/>
            <consortium name="The Broad Institute Genome Sequencing Center for Infectious Disease"/>
            <person name="Wu L."/>
            <person name="Ma J."/>
        </authorList>
    </citation>
    <scope>NUCLEOTIDE SEQUENCE [LARGE SCALE GENOMIC DNA]</scope>
    <source>
        <strain evidence="11">KCTC 42984</strain>
    </source>
</reference>
<keyword evidence="11" id="KW-1185">Reference proteome</keyword>
<dbReference type="Pfam" id="PF02771">
    <property type="entry name" value="Acyl-CoA_dh_N"/>
    <property type="match status" value="1"/>
</dbReference>
<dbReference type="Proteomes" id="UP001595604">
    <property type="component" value="Unassembled WGS sequence"/>
</dbReference>
<comment type="similarity">
    <text evidence="2 6">Belongs to the acyl-CoA dehydrogenase family.</text>
</comment>
<dbReference type="InterPro" id="IPR037069">
    <property type="entry name" value="AcylCoA_DH/ox_N_sf"/>
</dbReference>
<dbReference type="RefSeq" id="WP_379508184.1">
    <property type="nucleotide sequence ID" value="NZ_JBHRTQ010000001.1"/>
</dbReference>
<organism evidence="10 11">
    <name type="scientific">Novosphingobium bradum</name>
    <dbReference type="NCBI Taxonomy" id="1737444"/>
    <lineage>
        <taxon>Bacteria</taxon>
        <taxon>Pseudomonadati</taxon>
        <taxon>Pseudomonadota</taxon>
        <taxon>Alphaproteobacteria</taxon>
        <taxon>Sphingomonadales</taxon>
        <taxon>Sphingomonadaceae</taxon>
        <taxon>Novosphingobium</taxon>
    </lineage>
</organism>
<protein>
    <submittedName>
        <fullName evidence="10">Acyl-CoA dehydrogenase family protein</fullName>
    </submittedName>
</protein>
<dbReference type="InterPro" id="IPR046373">
    <property type="entry name" value="Acyl-CoA_Oxase/DH_mid-dom_sf"/>
</dbReference>
<proteinExistence type="inferred from homology"/>
<dbReference type="PANTHER" id="PTHR43292:SF4">
    <property type="entry name" value="ACYL-COA DEHYDROGENASE FADE34"/>
    <property type="match status" value="1"/>
</dbReference>
<comment type="caution">
    <text evidence="10">The sequence shown here is derived from an EMBL/GenBank/DDBJ whole genome shotgun (WGS) entry which is preliminary data.</text>
</comment>
<dbReference type="Pfam" id="PF02770">
    <property type="entry name" value="Acyl-CoA_dh_M"/>
    <property type="match status" value="1"/>
</dbReference>
<evidence type="ECO:0000256" key="1">
    <source>
        <dbReference type="ARBA" id="ARBA00001974"/>
    </source>
</evidence>
<evidence type="ECO:0000259" key="8">
    <source>
        <dbReference type="Pfam" id="PF02770"/>
    </source>
</evidence>
<feature type="domain" description="Acyl-CoA dehydrogenase/oxidase C-terminal" evidence="7">
    <location>
        <begin position="236"/>
        <end position="388"/>
    </location>
</feature>
<dbReference type="Pfam" id="PF00441">
    <property type="entry name" value="Acyl-CoA_dh_1"/>
    <property type="match status" value="1"/>
</dbReference>
<accession>A0ABV7ILF9</accession>
<sequence length="412" mass="44468">MNFDDTPAEAAFRAEARAWLDANAPANAAELLRNSDLSDLVAESKVWQGKKAAAGYACLRWPTEYGGGGRAPIDEAIWRQEEGPLTKLGAVFGIGQGMCGPTVMHWASEEVRRERLPKLASGEEIWCQLFSEPSAGSDVAALRTRAEQAKDGSGDWIINGQKIWTSGAHYCDWGLLLARTDPTAPKHKGLTMFYVDMKSAGIEARPIRQANGQSEFNEVYFTDVRLPDSQRLGPVGSGWKVSVTTLMNERMAIGARIVTGFPEMVEFLRHFETVDGPALADRAVRSRLAAMAARDSGIRFTSLRAQSSISRGEEPGPENSVGKLAAGAFKQEMLMFALDLQGQAGALVDPAEAPGAGSIQAQLMTVPAMRIAGGTDEILRNIIAERVLGLPLEPRVDKDMPFNQIPVSGRGG</sequence>
<dbReference type="InterPro" id="IPR006091">
    <property type="entry name" value="Acyl-CoA_Oxase/DH_mid-dom"/>
</dbReference>
<evidence type="ECO:0000313" key="10">
    <source>
        <dbReference type="EMBL" id="MFC3172787.1"/>
    </source>
</evidence>
<gene>
    <name evidence="10" type="ORF">ACFOD9_00830</name>
</gene>
<dbReference type="InterPro" id="IPR009075">
    <property type="entry name" value="AcylCo_DH/oxidase_C"/>
</dbReference>
<keyword evidence="4 6" id="KW-0274">FAD</keyword>
<keyword evidence="3 6" id="KW-0285">Flavoprotein</keyword>
<dbReference type="Gene3D" id="1.20.140.10">
    <property type="entry name" value="Butyryl-CoA Dehydrogenase, subunit A, domain 3"/>
    <property type="match status" value="1"/>
</dbReference>
<dbReference type="Gene3D" id="2.40.110.10">
    <property type="entry name" value="Butyryl-CoA Dehydrogenase, subunit A, domain 2"/>
    <property type="match status" value="1"/>
</dbReference>
<dbReference type="InterPro" id="IPR013786">
    <property type="entry name" value="AcylCoA_DH/ox_N"/>
</dbReference>
<dbReference type="SUPFAM" id="SSF47203">
    <property type="entry name" value="Acyl-CoA dehydrogenase C-terminal domain-like"/>
    <property type="match status" value="1"/>
</dbReference>
<evidence type="ECO:0000256" key="6">
    <source>
        <dbReference type="RuleBase" id="RU362125"/>
    </source>
</evidence>
<evidence type="ECO:0000256" key="5">
    <source>
        <dbReference type="ARBA" id="ARBA00023002"/>
    </source>
</evidence>
<evidence type="ECO:0000256" key="2">
    <source>
        <dbReference type="ARBA" id="ARBA00009347"/>
    </source>
</evidence>
<dbReference type="InterPro" id="IPR009100">
    <property type="entry name" value="AcylCoA_DH/oxidase_NM_dom_sf"/>
</dbReference>
<evidence type="ECO:0000256" key="3">
    <source>
        <dbReference type="ARBA" id="ARBA00022630"/>
    </source>
</evidence>
<evidence type="ECO:0000256" key="4">
    <source>
        <dbReference type="ARBA" id="ARBA00022827"/>
    </source>
</evidence>
<feature type="domain" description="Acyl-CoA oxidase/dehydrogenase middle" evidence="8">
    <location>
        <begin position="127"/>
        <end position="224"/>
    </location>
</feature>
<dbReference type="Gene3D" id="1.10.540.10">
    <property type="entry name" value="Acyl-CoA dehydrogenase/oxidase, N-terminal domain"/>
    <property type="match status" value="1"/>
</dbReference>
<name>A0ABV7ILF9_9SPHN</name>